<proteinExistence type="predicted"/>
<evidence type="ECO:0000313" key="3">
    <source>
        <dbReference type="EMBL" id="STG16778.1"/>
    </source>
</evidence>
<evidence type="ECO:0000313" key="2">
    <source>
        <dbReference type="EMBL" id="AKN35537.1"/>
    </source>
</evidence>
<organism evidence="2">
    <name type="scientific">Escherichia coli</name>
    <dbReference type="NCBI Taxonomy" id="562"/>
    <lineage>
        <taxon>Bacteria</taxon>
        <taxon>Pseudomonadati</taxon>
        <taxon>Pseudomonadota</taxon>
        <taxon>Gammaproteobacteria</taxon>
        <taxon>Enterobacterales</taxon>
        <taxon>Enterobacteriaceae</taxon>
        <taxon>Escherichia</taxon>
    </lineage>
</organism>
<protein>
    <submittedName>
        <fullName evidence="2">DNA polymerase V subunit UmuC</fullName>
    </submittedName>
    <submittedName>
        <fullName evidence="3">Truncated ImpB protein</fullName>
    </submittedName>
</protein>
<keyword evidence="2" id="KW-0614">Plasmid</keyword>
<dbReference type="GO" id="GO:0006281">
    <property type="term" value="P:DNA repair"/>
    <property type="evidence" value="ECO:0007669"/>
    <property type="project" value="InterPro"/>
</dbReference>
<dbReference type="AlphaFoldDB" id="A0A0H3ZM52"/>
<dbReference type="InterPro" id="IPR001126">
    <property type="entry name" value="UmuC"/>
</dbReference>
<dbReference type="Pfam" id="PF00817">
    <property type="entry name" value="IMS"/>
    <property type="match status" value="1"/>
</dbReference>
<dbReference type="RefSeq" id="WP_021565129.1">
    <property type="nucleotide sequence ID" value="NZ_BDPJ01000056.1"/>
</dbReference>
<dbReference type="EMBL" id="KR494248">
    <property type="protein sequence ID" value="AKN35537.1"/>
    <property type="molecule type" value="Genomic_DNA"/>
</dbReference>
<reference evidence="2" key="1">
    <citation type="journal article" date="2015" name="Antimicrob. Agents Chemother.">
        <title>Impact of ceftiofur injection on gut microbiota and Escherichia coli resistance in pigs.</title>
        <authorList>
            <person name="Fleury M.A."/>
            <person name="Mourand G."/>
            <person name="Jouy E."/>
            <person name="Touzain F."/>
            <person name="Le Devendec L."/>
            <person name="de Boisseson C."/>
            <person name="Eono F."/>
            <person name="Cariolet R."/>
            <person name="Guerin A."/>
            <person name="Le Goff O."/>
            <person name="Blanquet-Diot S."/>
            <person name="Alric M."/>
            <person name="Kempf I."/>
        </authorList>
    </citation>
    <scope>NUCLEOTIDE SEQUENCE</scope>
    <source>
        <strain evidence="2">M63</strain>
        <plasmid evidence="2">pESCR</plasmid>
    </source>
</reference>
<dbReference type="Gene3D" id="3.40.1170.60">
    <property type="match status" value="1"/>
</dbReference>
<reference evidence="3 4" key="2">
    <citation type="submission" date="2018-06" db="EMBL/GenBank/DDBJ databases">
        <authorList>
            <consortium name="Pathogen Informatics"/>
            <person name="Doyle S."/>
        </authorList>
    </citation>
    <scope>NUCLEOTIDE SEQUENCE [LARGE SCALE GENOMIC DNA]</scope>
    <source>
        <strain evidence="3 4">NCTC10767</strain>
    </source>
</reference>
<gene>
    <name evidence="3" type="primary">umuC_4</name>
    <name evidence="3" type="ORF">NCTC10767_06088</name>
    <name evidence="2" type="ORF">pESCR_00031</name>
</gene>
<accession>A0A0H3ZM52</accession>
<dbReference type="Proteomes" id="UP000254647">
    <property type="component" value="Unassembled WGS sequence"/>
</dbReference>
<sequence length="42" mass="4822">MFALADINSFYASCEKVFRPDLRNEPVIVLSNNHPYTFTSTL</sequence>
<dbReference type="PROSITE" id="PS50173">
    <property type="entry name" value="UMUC"/>
    <property type="match status" value="1"/>
</dbReference>
<evidence type="ECO:0000259" key="1">
    <source>
        <dbReference type="PROSITE" id="PS50173"/>
    </source>
</evidence>
<evidence type="ECO:0000313" key="4">
    <source>
        <dbReference type="Proteomes" id="UP000254647"/>
    </source>
</evidence>
<feature type="domain" description="UmuC" evidence="1">
    <location>
        <begin position="2"/>
        <end position="42"/>
    </location>
</feature>
<name>A0A0H3ZM52_ECOLX</name>
<dbReference type="SUPFAM" id="SSF56672">
    <property type="entry name" value="DNA/RNA polymerases"/>
    <property type="match status" value="1"/>
</dbReference>
<dbReference type="EMBL" id="UFXW01000009">
    <property type="protein sequence ID" value="STG16778.1"/>
    <property type="molecule type" value="Genomic_DNA"/>
</dbReference>
<dbReference type="InterPro" id="IPR043502">
    <property type="entry name" value="DNA/RNA_pol_sf"/>
</dbReference>
<geneLocation type="plasmid" evidence="2">
    <name>pESCR</name>
</geneLocation>